<dbReference type="AlphaFoldDB" id="A0A4R9AUN8"/>
<dbReference type="Pfam" id="PF01850">
    <property type="entry name" value="PIN"/>
    <property type="match status" value="1"/>
</dbReference>
<protein>
    <submittedName>
        <fullName evidence="6">Type II toxin-antitoxin system VapC family toxin</fullName>
    </submittedName>
</protein>
<evidence type="ECO:0000259" key="5">
    <source>
        <dbReference type="Pfam" id="PF01850"/>
    </source>
</evidence>
<evidence type="ECO:0000313" key="6">
    <source>
        <dbReference type="EMBL" id="TFD70512.1"/>
    </source>
</evidence>
<keyword evidence="3" id="KW-0378">Hydrolase</keyword>
<dbReference type="SUPFAM" id="SSF88723">
    <property type="entry name" value="PIN domain-like"/>
    <property type="match status" value="1"/>
</dbReference>
<organism evidence="6 7">
    <name type="scientific">Cryobacterium fucosi</name>
    <dbReference type="NCBI Taxonomy" id="1259157"/>
    <lineage>
        <taxon>Bacteria</taxon>
        <taxon>Bacillati</taxon>
        <taxon>Actinomycetota</taxon>
        <taxon>Actinomycetes</taxon>
        <taxon>Micrococcales</taxon>
        <taxon>Microbacteriaceae</taxon>
        <taxon>Cryobacterium</taxon>
    </lineage>
</organism>
<dbReference type="EMBL" id="SOHH01000121">
    <property type="protein sequence ID" value="TFD70512.1"/>
    <property type="molecule type" value="Genomic_DNA"/>
</dbReference>
<dbReference type="GO" id="GO:0004518">
    <property type="term" value="F:nuclease activity"/>
    <property type="evidence" value="ECO:0007669"/>
    <property type="project" value="UniProtKB-KW"/>
</dbReference>
<gene>
    <name evidence="6" type="ORF">E3T48_16285</name>
</gene>
<accession>A0A4R9AUN8</accession>
<comment type="caution">
    <text evidence="6">The sequence shown here is derived from an EMBL/GenBank/DDBJ whole genome shotgun (WGS) entry which is preliminary data.</text>
</comment>
<reference evidence="6 7" key="1">
    <citation type="submission" date="2019-03" db="EMBL/GenBank/DDBJ databases">
        <title>Genomics of glacier-inhabiting Cryobacterium strains.</title>
        <authorList>
            <person name="Liu Q."/>
            <person name="Xin Y.-H."/>
        </authorList>
    </citation>
    <scope>NUCLEOTIDE SEQUENCE [LARGE SCALE GENOMIC DNA]</scope>
    <source>
        <strain evidence="6 7">Hh4</strain>
    </source>
</reference>
<keyword evidence="2" id="KW-0479">Metal-binding</keyword>
<dbReference type="GO" id="GO:0016787">
    <property type="term" value="F:hydrolase activity"/>
    <property type="evidence" value="ECO:0007669"/>
    <property type="project" value="UniProtKB-KW"/>
</dbReference>
<dbReference type="Proteomes" id="UP000298313">
    <property type="component" value="Unassembled WGS sequence"/>
</dbReference>
<evidence type="ECO:0000256" key="1">
    <source>
        <dbReference type="ARBA" id="ARBA00022722"/>
    </source>
</evidence>
<evidence type="ECO:0000256" key="2">
    <source>
        <dbReference type="ARBA" id="ARBA00022723"/>
    </source>
</evidence>
<evidence type="ECO:0000256" key="4">
    <source>
        <dbReference type="ARBA" id="ARBA00022842"/>
    </source>
</evidence>
<evidence type="ECO:0000313" key="7">
    <source>
        <dbReference type="Proteomes" id="UP000298313"/>
    </source>
</evidence>
<proteinExistence type="predicted"/>
<dbReference type="GO" id="GO:0046872">
    <property type="term" value="F:metal ion binding"/>
    <property type="evidence" value="ECO:0007669"/>
    <property type="project" value="UniProtKB-KW"/>
</dbReference>
<dbReference type="OrthoDB" id="4726948at2"/>
<feature type="domain" description="PIN" evidence="5">
    <location>
        <begin position="51"/>
        <end position="167"/>
    </location>
</feature>
<dbReference type="InterPro" id="IPR029060">
    <property type="entry name" value="PIN-like_dom_sf"/>
</dbReference>
<dbReference type="Gene3D" id="3.40.50.1010">
    <property type="entry name" value="5'-nuclease"/>
    <property type="match status" value="1"/>
</dbReference>
<sequence length="181" mass="20043">MAHGLPSARSRRAQRAHFRLREAADSSDGCRRVLPEAPPGESRVATVTGSLDANVLLRLLLDDVPEQHQLAVSLVTDHGPNAVSDVAMIETIFVLGRAYELTRAEQYEAVMGLLRLPMIEGRSDLFEGAFADYLGHPELSFEDCYLVALAQTERREPLWTFDRKLAQQTDARLVTLDALSA</sequence>
<evidence type="ECO:0000256" key="3">
    <source>
        <dbReference type="ARBA" id="ARBA00022801"/>
    </source>
</evidence>
<keyword evidence="1" id="KW-0540">Nuclease</keyword>
<keyword evidence="7" id="KW-1185">Reference proteome</keyword>
<keyword evidence="4" id="KW-0460">Magnesium</keyword>
<name>A0A4R9AUN8_9MICO</name>
<dbReference type="InterPro" id="IPR002716">
    <property type="entry name" value="PIN_dom"/>
</dbReference>